<dbReference type="AlphaFoldDB" id="A0L4Q6"/>
<reference evidence="6" key="1">
    <citation type="journal article" date="2009" name="Appl. Environ. Microbiol.">
        <title>Complete genome sequence of the chemolithoautotrophic marine magnetotactic coccus strain MC-1.</title>
        <authorList>
            <person name="Schubbe S."/>
            <person name="Williams T.J."/>
            <person name="Xie G."/>
            <person name="Kiss H.E."/>
            <person name="Brettin T.S."/>
            <person name="Martinez D."/>
            <person name="Ross C.A."/>
            <person name="Schuler D."/>
            <person name="Cox B.L."/>
            <person name="Nealson K.H."/>
            <person name="Bazylinski D.A."/>
        </authorList>
    </citation>
    <scope>NUCLEOTIDE SEQUENCE [LARGE SCALE GENOMIC DNA]</scope>
    <source>
        <strain evidence="6">ATCC BAA-1437 / JCM 17883 / MC-1</strain>
    </source>
</reference>
<dbReference type="GO" id="GO:0003700">
    <property type="term" value="F:DNA-binding transcription factor activity"/>
    <property type="evidence" value="ECO:0007669"/>
    <property type="project" value="InterPro"/>
</dbReference>
<name>A0L4Q6_MAGMM</name>
<feature type="domain" description="HTH araC/xylS-type" evidence="4">
    <location>
        <begin position="229"/>
        <end position="327"/>
    </location>
</feature>
<reference evidence="5 6" key="2">
    <citation type="journal article" date="2012" name="Int. J. Syst. Evol. Microbiol.">
        <title>Magnetococcus marinus gen. nov., sp. nov., a marine, magnetotactic bacterium that represents a novel lineage (Magnetococcaceae fam. nov.; Magnetococcales ord. nov.) at the base of the Alphaproteobacteria.</title>
        <authorList>
            <person name="Bazylinski D.A."/>
            <person name="Williams T.J."/>
            <person name="Lefevre C.T."/>
            <person name="Berg R.J."/>
            <person name="Zhang C.L."/>
            <person name="Bowser S.S."/>
            <person name="Dean A.J."/>
            <person name="Beveridge T.J."/>
        </authorList>
    </citation>
    <scope>NUCLEOTIDE SEQUENCE [LARGE SCALE GENOMIC DNA]</scope>
    <source>
        <strain evidence="6">ATCC BAA-1437 / JCM 17883 / MC-1</strain>
    </source>
</reference>
<evidence type="ECO:0000256" key="1">
    <source>
        <dbReference type="ARBA" id="ARBA00023015"/>
    </source>
</evidence>
<dbReference type="InterPro" id="IPR018060">
    <property type="entry name" value="HTH_AraC"/>
</dbReference>
<sequence>MERMKDKETPILSREWSLDSGYSSNQLPEEAHPGFPPHVGQETLSHIDLGEGCDAFHYRGQAFHRLHIKVRIETDEPFLMIRAPLAGVANFNFEGVGQTEDSPDRINLFVHGNPEDACISTHPAHEAMDVVGIMLSASRLLSLCDGMKLPRPLEALSGPHAANAMASLTMSTTSRRLFKALVATPYAGALSRLYGESKLMEIAAAILTDLGAQAQESTRLLGKEQAKIKQACEYLRSKLTDLPSQERLANLVGLSQRQLATAFRQFTGMTMPEWILERRMEMAADMLRSGELAIKQIAFQLGYAQVSGFTTAFSRHFGMAPADFRKSISGT</sequence>
<evidence type="ECO:0000256" key="2">
    <source>
        <dbReference type="ARBA" id="ARBA00023125"/>
    </source>
</evidence>
<keyword evidence="1" id="KW-0805">Transcription regulation</keyword>
<organism evidence="5 6">
    <name type="scientific">Magnetococcus marinus (strain ATCC BAA-1437 / JCM 17883 / MC-1)</name>
    <dbReference type="NCBI Taxonomy" id="156889"/>
    <lineage>
        <taxon>Bacteria</taxon>
        <taxon>Pseudomonadati</taxon>
        <taxon>Pseudomonadota</taxon>
        <taxon>Magnetococcia</taxon>
        <taxon>Magnetococcales</taxon>
        <taxon>Magnetococcaceae</taxon>
        <taxon>Magnetococcus</taxon>
    </lineage>
</organism>
<keyword evidence="3" id="KW-0804">Transcription</keyword>
<proteinExistence type="predicted"/>
<dbReference type="SUPFAM" id="SSF46689">
    <property type="entry name" value="Homeodomain-like"/>
    <property type="match status" value="2"/>
</dbReference>
<dbReference type="PRINTS" id="PR00032">
    <property type="entry name" value="HTHARAC"/>
</dbReference>
<dbReference type="KEGG" id="mgm:Mmc1_0423"/>
<protein>
    <submittedName>
        <fullName evidence="5">Transcriptional regulator, AraC family</fullName>
    </submittedName>
</protein>
<dbReference type="Proteomes" id="UP000002586">
    <property type="component" value="Chromosome"/>
</dbReference>
<evidence type="ECO:0000259" key="4">
    <source>
        <dbReference type="PROSITE" id="PS01124"/>
    </source>
</evidence>
<dbReference type="STRING" id="156889.Mmc1_0423"/>
<dbReference type="PANTHER" id="PTHR47893">
    <property type="entry name" value="REGULATORY PROTEIN PCHR"/>
    <property type="match status" value="1"/>
</dbReference>
<dbReference type="GO" id="GO:0043565">
    <property type="term" value="F:sequence-specific DNA binding"/>
    <property type="evidence" value="ECO:0007669"/>
    <property type="project" value="InterPro"/>
</dbReference>
<dbReference type="EMBL" id="CP000471">
    <property type="protein sequence ID" value="ABK42949.1"/>
    <property type="molecule type" value="Genomic_DNA"/>
</dbReference>
<dbReference type="InterPro" id="IPR018062">
    <property type="entry name" value="HTH_AraC-typ_CS"/>
</dbReference>
<dbReference type="PROSITE" id="PS01124">
    <property type="entry name" value="HTH_ARAC_FAMILY_2"/>
    <property type="match status" value="1"/>
</dbReference>
<keyword evidence="2" id="KW-0238">DNA-binding</keyword>
<dbReference type="PROSITE" id="PS00041">
    <property type="entry name" value="HTH_ARAC_FAMILY_1"/>
    <property type="match status" value="1"/>
</dbReference>
<dbReference type="PANTHER" id="PTHR47893:SF1">
    <property type="entry name" value="REGULATORY PROTEIN PCHR"/>
    <property type="match status" value="1"/>
</dbReference>
<gene>
    <name evidence="5" type="ordered locus">Mmc1_0423</name>
</gene>
<dbReference type="Gene3D" id="1.10.10.60">
    <property type="entry name" value="Homeodomain-like"/>
    <property type="match status" value="2"/>
</dbReference>
<keyword evidence="6" id="KW-1185">Reference proteome</keyword>
<dbReference type="InterPro" id="IPR009057">
    <property type="entry name" value="Homeodomain-like_sf"/>
</dbReference>
<dbReference type="SMART" id="SM00342">
    <property type="entry name" value="HTH_ARAC"/>
    <property type="match status" value="1"/>
</dbReference>
<dbReference type="eggNOG" id="COG2207">
    <property type="taxonomic scope" value="Bacteria"/>
</dbReference>
<dbReference type="InterPro" id="IPR020449">
    <property type="entry name" value="Tscrpt_reg_AraC-type_HTH"/>
</dbReference>
<accession>A0L4Q6</accession>
<dbReference type="InterPro" id="IPR053142">
    <property type="entry name" value="PchR_regulatory_protein"/>
</dbReference>
<evidence type="ECO:0000313" key="5">
    <source>
        <dbReference type="EMBL" id="ABK42949.1"/>
    </source>
</evidence>
<evidence type="ECO:0000256" key="3">
    <source>
        <dbReference type="ARBA" id="ARBA00023163"/>
    </source>
</evidence>
<dbReference type="HOGENOM" id="CLU_838878_0_0_5"/>
<dbReference type="Pfam" id="PF12833">
    <property type="entry name" value="HTH_18"/>
    <property type="match status" value="1"/>
</dbReference>
<evidence type="ECO:0000313" key="6">
    <source>
        <dbReference type="Proteomes" id="UP000002586"/>
    </source>
</evidence>